<dbReference type="InterPro" id="IPR009799">
    <property type="entry name" value="EthD_dom"/>
</dbReference>
<name>A0A4R5XQW8_9MICC</name>
<evidence type="ECO:0000313" key="2">
    <source>
        <dbReference type="EMBL" id="TDL33981.1"/>
    </source>
</evidence>
<sequence>MINFWLASRPKPGADRDMFDFEWGVIHVALMLTTPSVMAGFAKYSQHRAVDDVPDSCFPYGRHEKGWYSIANHVMPDVHALEAIFGGEDYPRRMQPHSFGDKEFVIELTSVVTDHSFGPGMKPGHGVKVVNFVAPAEGVDRDTFEHVGRGEYSARIAELAGEGEDLRRYVQNTQLPLDAAMFKGTLFEAGGVQTYSGIEELWFPDREAARRFRERREADQKCRELESSIIDAGRSFSMTVVERVVWDYTGPDTLPRPAVETPGSVEAGTLATERNWGQWNTEIPAKDGVLT</sequence>
<evidence type="ECO:0000259" key="1">
    <source>
        <dbReference type="Pfam" id="PF07110"/>
    </source>
</evidence>
<gene>
    <name evidence="2" type="ORF">E2R57_15820</name>
</gene>
<dbReference type="InterPro" id="IPR011008">
    <property type="entry name" value="Dimeric_a/b-barrel"/>
</dbReference>
<dbReference type="Proteomes" id="UP000294621">
    <property type="component" value="Unassembled WGS sequence"/>
</dbReference>
<proteinExistence type="predicted"/>
<dbReference type="Pfam" id="PF07110">
    <property type="entry name" value="EthD"/>
    <property type="match status" value="1"/>
</dbReference>
<feature type="domain" description="EthD" evidence="1">
    <location>
        <begin position="137"/>
        <end position="224"/>
    </location>
</feature>
<comment type="caution">
    <text evidence="2">The sequence shown here is derived from an EMBL/GenBank/DDBJ whole genome shotgun (WGS) entry which is preliminary data.</text>
</comment>
<evidence type="ECO:0000313" key="3">
    <source>
        <dbReference type="Proteomes" id="UP000294621"/>
    </source>
</evidence>
<dbReference type="OrthoDB" id="2613214at2"/>
<dbReference type="RefSeq" id="WP_133350646.1">
    <property type="nucleotide sequence ID" value="NZ_SMZQ01000009.1"/>
</dbReference>
<dbReference type="EMBL" id="SMZQ01000009">
    <property type="protein sequence ID" value="TDL33981.1"/>
    <property type="molecule type" value="Genomic_DNA"/>
</dbReference>
<reference evidence="2 3" key="1">
    <citation type="submission" date="2019-03" db="EMBL/GenBank/DDBJ databases">
        <title>Genome Sequencing and Assembly of Various Microbes Isolated from Partially Reclaimed Soil and Acid Mine Drainage (AMD) Site.</title>
        <authorList>
            <person name="Steinbock B."/>
            <person name="Bechtold R."/>
            <person name="Sevigny J.L."/>
            <person name="Thomas D."/>
            <person name="Cuthill L.R."/>
            <person name="Aveiro Johannsen E.J."/>
            <person name="Thomas K."/>
            <person name="Ghosh A."/>
        </authorList>
    </citation>
    <scope>NUCLEOTIDE SEQUENCE [LARGE SCALE GENOMIC DNA]</scope>
    <source>
        <strain evidence="2 3">S-A1</strain>
    </source>
</reference>
<accession>A0A4R5XQW8</accession>
<organism evidence="2 3">
    <name type="scientific">Arthrobacter nitrophenolicus</name>
    <dbReference type="NCBI Taxonomy" id="683150"/>
    <lineage>
        <taxon>Bacteria</taxon>
        <taxon>Bacillati</taxon>
        <taxon>Actinomycetota</taxon>
        <taxon>Actinomycetes</taxon>
        <taxon>Micrococcales</taxon>
        <taxon>Micrococcaceae</taxon>
        <taxon>Arthrobacter</taxon>
    </lineage>
</organism>
<dbReference type="Gene3D" id="3.30.70.100">
    <property type="match status" value="1"/>
</dbReference>
<dbReference type="GO" id="GO:0016491">
    <property type="term" value="F:oxidoreductase activity"/>
    <property type="evidence" value="ECO:0007669"/>
    <property type="project" value="InterPro"/>
</dbReference>
<dbReference type="AlphaFoldDB" id="A0A4R5XQW8"/>
<dbReference type="SUPFAM" id="SSF54909">
    <property type="entry name" value="Dimeric alpha+beta barrel"/>
    <property type="match status" value="1"/>
</dbReference>
<protein>
    <recommendedName>
        <fullName evidence="1">EthD domain-containing protein</fullName>
    </recommendedName>
</protein>